<evidence type="ECO:0000259" key="6">
    <source>
        <dbReference type="Pfam" id="PF00327"/>
    </source>
</evidence>
<dbReference type="GO" id="GO:0006412">
    <property type="term" value="P:translation"/>
    <property type="evidence" value="ECO:0007669"/>
    <property type="project" value="UniProtKB-UniRule"/>
</dbReference>
<proteinExistence type="inferred from homology"/>
<reference evidence="7 8" key="1">
    <citation type="submission" date="2016-06" db="EMBL/GenBank/DDBJ databases">
        <title>Genome sequence of Clostridium acetireducens DSM 10703.</title>
        <authorList>
            <person name="Poehlein A."/>
            <person name="Fluechter S."/>
            <person name="Duerre P."/>
            <person name="Daniel R."/>
        </authorList>
    </citation>
    <scope>NUCLEOTIDE SEQUENCE [LARGE SCALE GENOMIC DNA]</scope>
    <source>
        <strain evidence="7 8">DSM 10703</strain>
    </source>
</reference>
<dbReference type="PANTHER" id="PTHR15892">
    <property type="entry name" value="MITOCHONDRIAL RIBOSOMAL PROTEIN L30"/>
    <property type="match status" value="1"/>
</dbReference>
<keyword evidence="8" id="KW-1185">Reference proteome</keyword>
<dbReference type="SUPFAM" id="SSF55129">
    <property type="entry name" value="Ribosomal protein L30p/L7e"/>
    <property type="match status" value="1"/>
</dbReference>
<gene>
    <name evidence="5 7" type="primary">rpmD</name>
    <name evidence="7" type="ORF">CLOACE_06680</name>
</gene>
<dbReference type="GO" id="GO:0003735">
    <property type="term" value="F:structural constituent of ribosome"/>
    <property type="evidence" value="ECO:0007669"/>
    <property type="project" value="InterPro"/>
</dbReference>
<evidence type="ECO:0000313" key="8">
    <source>
        <dbReference type="Proteomes" id="UP000175744"/>
    </source>
</evidence>
<dbReference type="Gene3D" id="3.30.1390.20">
    <property type="entry name" value="Ribosomal protein L30, ferredoxin-like fold domain"/>
    <property type="match status" value="1"/>
</dbReference>
<dbReference type="InterPro" id="IPR016082">
    <property type="entry name" value="Ribosomal_uL30_ferredoxin-like"/>
</dbReference>
<keyword evidence="3 5" id="KW-0689">Ribosomal protein</keyword>
<evidence type="ECO:0000256" key="3">
    <source>
        <dbReference type="ARBA" id="ARBA00022980"/>
    </source>
</evidence>
<name>A0A1E8F0P3_9CLOT</name>
<dbReference type="NCBIfam" id="TIGR01308">
    <property type="entry name" value="rpmD_bact"/>
    <property type="match status" value="1"/>
</dbReference>
<dbReference type="HAMAP" id="MF_01371_B">
    <property type="entry name" value="Ribosomal_uL30_B"/>
    <property type="match status" value="1"/>
</dbReference>
<dbReference type="AlphaFoldDB" id="A0A1E8F0P3"/>
<sequence length="60" mass="6714">MAKLKITLKKSLIGRKKDHIATVNALGLRKIGKTIEVNDTPQIRGMVNKIGYLLQVEELN</sequence>
<comment type="subunit">
    <text evidence="2 5">Part of the 50S ribosomal subunit.</text>
</comment>
<evidence type="ECO:0000256" key="4">
    <source>
        <dbReference type="ARBA" id="ARBA00023274"/>
    </source>
</evidence>
<evidence type="ECO:0000256" key="5">
    <source>
        <dbReference type="HAMAP-Rule" id="MF_01371"/>
    </source>
</evidence>
<dbReference type="RefSeq" id="WP_070109629.1">
    <property type="nucleotide sequence ID" value="NZ_LZFO01000007.1"/>
</dbReference>
<evidence type="ECO:0000256" key="1">
    <source>
        <dbReference type="ARBA" id="ARBA00007594"/>
    </source>
</evidence>
<dbReference type="STRING" id="1121290.CLAOCE_06680"/>
<dbReference type="Proteomes" id="UP000175744">
    <property type="component" value="Unassembled WGS sequence"/>
</dbReference>
<organism evidence="7 8">
    <name type="scientific">Clostridium acetireducens DSM 10703</name>
    <dbReference type="NCBI Taxonomy" id="1121290"/>
    <lineage>
        <taxon>Bacteria</taxon>
        <taxon>Bacillati</taxon>
        <taxon>Bacillota</taxon>
        <taxon>Clostridia</taxon>
        <taxon>Eubacteriales</taxon>
        <taxon>Clostridiaceae</taxon>
        <taxon>Clostridium</taxon>
    </lineage>
</organism>
<dbReference type="OrthoDB" id="9812790at2"/>
<dbReference type="Pfam" id="PF00327">
    <property type="entry name" value="Ribosomal_L30"/>
    <property type="match status" value="1"/>
</dbReference>
<dbReference type="PATRIC" id="fig|1121290.3.peg.680"/>
<dbReference type="CDD" id="cd01658">
    <property type="entry name" value="Ribosomal_L30"/>
    <property type="match status" value="1"/>
</dbReference>
<dbReference type="InterPro" id="IPR036919">
    <property type="entry name" value="Ribo_uL30_ferredoxin-like_sf"/>
</dbReference>
<keyword evidence="4 5" id="KW-0687">Ribonucleoprotein</keyword>
<accession>A0A1E8F0P3</accession>
<dbReference type="PANTHER" id="PTHR15892:SF2">
    <property type="entry name" value="LARGE RIBOSOMAL SUBUNIT PROTEIN UL30M"/>
    <property type="match status" value="1"/>
</dbReference>
<evidence type="ECO:0000313" key="7">
    <source>
        <dbReference type="EMBL" id="OFI06875.1"/>
    </source>
</evidence>
<feature type="domain" description="Large ribosomal subunit protein uL30-like ferredoxin-like fold" evidence="6">
    <location>
        <begin position="4"/>
        <end position="53"/>
    </location>
</feature>
<comment type="similarity">
    <text evidence="1 5">Belongs to the universal ribosomal protein uL30 family.</text>
</comment>
<dbReference type="GO" id="GO:0022625">
    <property type="term" value="C:cytosolic large ribosomal subunit"/>
    <property type="evidence" value="ECO:0007669"/>
    <property type="project" value="TreeGrafter"/>
</dbReference>
<protein>
    <recommendedName>
        <fullName evidence="5">Large ribosomal subunit protein uL30</fullName>
    </recommendedName>
</protein>
<dbReference type="InterPro" id="IPR005996">
    <property type="entry name" value="Ribosomal_uL30_bac-type"/>
</dbReference>
<dbReference type="FunFam" id="3.30.1390.20:FF:000001">
    <property type="entry name" value="50S ribosomal protein L30"/>
    <property type="match status" value="1"/>
</dbReference>
<dbReference type="EMBL" id="LZFO01000007">
    <property type="protein sequence ID" value="OFI06875.1"/>
    <property type="molecule type" value="Genomic_DNA"/>
</dbReference>
<evidence type="ECO:0000256" key="2">
    <source>
        <dbReference type="ARBA" id="ARBA00011838"/>
    </source>
</evidence>
<dbReference type="PIRSF" id="PIRSF002211">
    <property type="entry name" value="Ribosomal_L30_bac-type"/>
    <property type="match status" value="1"/>
</dbReference>
<comment type="caution">
    <text evidence="7">The sequence shown here is derived from an EMBL/GenBank/DDBJ whole genome shotgun (WGS) entry which is preliminary data.</text>
</comment>